<reference evidence="1 2" key="1">
    <citation type="submission" date="2014-01" db="EMBL/GenBank/DDBJ databases">
        <title>Roseivivax isoporae LMG 25204 Genome Sequencing.</title>
        <authorList>
            <person name="Lai Q."/>
            <person name="Li G."/>
            <person name="Shao Z."/>
        </authorList>
    </citation>
    <scope>NUCLEOTIDE SEQUENCE [LARGE SCALE GENOMIC DNA]</scope>
    <source>
        <strain evidence="1 2">LMG 25204</strain>
    </source>
</reference>
<dbReference type="Pfam" id="PF06748">
    <property type="entry name" value="DUF1217"/>
    <property type="match status" value="1"/>
</dbReference>
<dbReference type="AlphaFoldDB" id="X7F9W4"/>
<dbReference type="InterPro" id="IPR010626">
    <property type="entry name" value="DUF1217"/>
</dbReference>
<dbReference type="STRING" id="1449351.RISW2_04100"/>
<comment type="caution">
    <text evidence="1">The sequence shown here is derived from an EMBL/GenBank/DDBJ whole genome shotgun (WGS) entry which is preliminary data.</text>
</comment>
<gene>
    <name evidence="1" type="ORF">RISW2_04100</name>
</gene>
<name>X7F9W4_9RHOB</name>
<sequence length="275" mass="30439">MIPIGGMTGQTALTLVKATEDRARELIRTSAQHERAISHFRENIADVNSVDDLMADPELYGFVMRAFDLEDQIFGKALMSKMLKSDIAEPDALVNRLSDPRFKELYNALGFGPEGVNTLNTISSRWREEVVDRYVTRQMIDTYNDQNETVGRALDFREKIGGVRNYFDILKDQDLSVVMRTAFGIPDAVAGIDIDRQAEILADKFDLESLKDPEEIDRIMRLYVTLTDARNGVAGLSAGSAAVQMLSTGLNRGGAFTPITIDIAAISARPANPYG</sequence>
<accession>X7F9W4</accession>
<evidence type="ECO:0000313" key="2">
    <source>
        <dbReference type="Proteomes" id="UP000023430"/>
    </source>
</evidence>
<dbReference type="eggNOG" id="ENOG502ZBJH">
    <property type="taxonomic scope" value="Bacteria"/>
</dbReference>
<protein>
    <recommendedName>
        <fullName evidence="3">Flagellar basal-body rod protein FlgF</fullName>
    </recommendedName>
</protein>
<proteinExistence type="predicted"/>
<dbReference type="Proteomes" id="UP000023430">
    <property type="component" value="Unassembled WGS sequence"/>
</dbReference>
<dbReference type="SUPFAM" id="SSF158837">
    <property type="entry name" value="AGR C 984p-like"/>
    <property type="match status" value="1"/>
</dbReference>
<keyword evidence="2" id="KW-1185">Reference proteome</keyword>
<dbReference type="EMBL" id="JAME01000014">
    <property type="protein sequence ID" value="ETX28901.1"/>
    <property type="molecule type" value="Genomic_DNA"/>
</dbReference>
<dbReference type="OrthoDB" id="7824597at2"/>
<dbReference type="RefSeq" id="WP_043770378.1">
    <property type="nucleotide sequence ID" value="NZ_JAME01000014.1"/>
</dbReference>
<dbReference type="PATRIC" id="fig|1449351.3.peg.2171"/>
<dbReference type="InterPro" id="IPR023157">
    <property type="entry name" value="AGR-C-984p-like_sf"/>
</dbReference>
<dbReference type="Gene3D" id="1.10.3700.10">
    <property type="entry name" value="AGR C 984p-like"/>
    <property type="match status" value="1"/>
</dbReference>
<evidence type="ECO:0000313" key="1">
    <source>
        <dbReference type="EMBL" id="ETX28901.1"/>
    </source>
</evidence>
<organism evidence="1 2">
    <name type="scientific">Roseivivax isoporae LMG 25204</name>
    <dbReference type="NCBI Taxonomy" id="1449351"/>
    <lineage>
        <taxon>Bacteria</taxon>
        <taxon>Pseudomonadati</taxon>
        <taxon>Pseudomonadota</taxon>
        <taxon>Alphaproteobacteria</taxon>
        <taxon>Rhodobacterales</taxon>
        <taxon>Roseobacteraceae</taxon>
        <taxon>Roseivivax</taxon>
    </lineage>
</organism>
<evidence type="ECO:0008006" key="3">
    <source>
        <dbReference type="Google" id="ProtNLM"/>
    </source>
</evidence>